<organism evidence="1">
    <name type="scientific">marine sediment metagenome</name>
    <dbReference type="NCBI Taxonomy" id="412755"/>
    <lineage>
        <taxon>unclassified sequences</taxon>
        <taxon>metagenomes</taxon>
        <taxon>ecological metagenomes</taxon>
    </lineage>
</organism>
<evidence type="ECO:0000313" key="1">
    <source>
        <dbReference type="EMBL" id="KKN39365.1"/>
    </source>
</evidence>
<comment type="caution">
    <text evidence="1">The sequence shown here is derived from an EMBL/GenBank/DDBJ whole genome shotgun (WGS) entry which is preliminary data.</text>
</comment>
<dbReference type="Gene3D" id="3.40.50.450">
    <property type="match status" value="1"/>
</dbReference>
<evidence type="ECO:0008006" key="2">
    <source>
        <dbReference type="Google" id="ProtNLM"/>
    </source>
</evidence>
<dbReference type="InterPro" id="IPR039470">
    <property type="entry name" value="Nuc_deoxyri_tr2"/>
</dbReference>
<gene>
    <name evidence="1" type="ORF">LCGC14_0743990</name>
</gene>
<dbReference type="AlphaFoldDB" id="A0A0F9Q5W2"/>
<dbReference type="Pfam" id="PF15891">
    <property type="entry name" value="Nuc_deoxyri_tr2"/>
    <property type="match status" value="1"/>
</dbReference>
<sequence>MEYVEAPNRCSMALFSVFLAGGISGCPDWQQDFVDKIRDMDLIVYNPRRADFPMGDKEEGLRQIKWEAEHLEEASCIIFWFPKETVCPIVLFELGSWSMTNKPIFVGCHPDYSRRFDVETQLEIRRPNVEVVYSLDDLADQLRACVRARGWDEGAS</sequence>
<proteinExistence type="predicted"/>
<dbReference type="SUPFAM" id="SSF52309">
    <property type="entry name" value="N-(deoxy)ribosyltransferase-like"/>
    <property type="match status" value="1"/>
</dbReference>
<protein>
    <recommendedName>
        <fullName evidence="2">Nucleoside 2-deoxyribosyltransferase like</fullName>
    </recommendedName>
</protein>
<accession>A0A0F9Q5W2</accession>
<dbReference type="EMBL" id="LAZR01001768">
    <property type="protein sequence ID" value="KKN39365.1"/>
    <property type="molecule type" value="Genomic_DNA"/>
</dbReference>
<name>A0A0F9Q5W2_9ZZZZ</name>
<reference evidence="1" key="1">
    <citation type="journal article" date="2015" name="Nature">
        <title>Complex archaea that bridge the gap between prokaryotes and eukaryotes.</title>
        <authorList>
            <person name="Spang A."/>
            <person name="Saw J.H."/>
            <person name="Jorgensen S.L."/>
            <person name="Zaremba-Niedzwiedzka K."/>
            <person name="Martijn J."/>
            <person name="Lind A.E."/>
            <person name="van Eijk R."/>
            <person name="Schleper C."/>
            <person name="Guy L."/>
            <person name="Ettema T.J."/>
        </authorList>
    </citation>
    <scope>NUCLEOTIDE SEQUENCE</scope>
</reference>